<dbReference type="VEuPathDB" id="FungiDB:G647_02595"/>
<feature type="compositionally biased region" description="Basic and acidic residues" evidence="1">
    <location>
        <begin position="596"/>
        <end position="606"/>
    </location>
</feature>
<dbReference type="InterPro" id="IPR058925">
    <property type="entry name" value="zf-C2H2_AcuF"/>
</dbReference>
<reference evidence="4" key="1">
    <citation type="submission" date="2015-07" db="EMBL/GenBank/DDBJ databases">
        <authorList>
            <person name="Teixeira M.M."/>
            <person name="Souza R.C."/>
            <person name="Almeida L.G."/>
            <person name="Vicente V.A."/>
            <person name="de Hoog S."/>
            <person name="Bocca A.L."/>
            <person name="de Almeida S.R."/>
            <person name="Vasconcelos A.T."/>
            <person name="Felipe M.S."/>
        </authorList>
    </citation>
    <scope>NUCLEOTIDE SEQUENCE [LARGE SCALE GENOMIC DNA]</scope>
    <source>
        <strain evidence="4">KSF</strain>
    </source>
</reference>
<feature type="region of interest" description="Disordered" evidence="1">
    <location>
        <begin position="228"/>
        <end position="256"/>
    </location>
</feature>
<organism evidence="3 4">
    <name type="scientific">Cladophialophora carrionii</name>
    <dbReference type="NCBI Taxonomy" id="86049"/>
    <lineage>
        <taxon>Eukaryota</taxon>
        <taxon>Fungi</taxon>
        <taxon>Dikarya</taxon>
        <taxon>Ascomycota</taxon>
        <taxon>Pezizomycotina</taxon>
        <taxon>Eurotiomycetes</taxon>
        <taxon>Chaetothyriomycetidae</taxon>
        <taxon>Chaetothyriales</taxon>
        <taxon>Herpotrichiellaceae</taxon>
        <taxon>Cladophialophora</taxon>
    </lineage>
</organism>
<feature type="region of interest" description="Disordered" evidence="1">
    <location>
        <begin position="1"/>
        <end position="74"/>
    </location>
</feature>
<feature type="compositionally biased region" description="Polar residues" evidence="1">
    <location>
        <begin position="1073"/>
        <end position="1111"/>
    </location>
</feature>
<name>A0A1C1CZX5_9EURO</name>
<dbReference type="STRING" id="86049.A0A1C1CZX5"/>
<dbReference type="VEuPathDB" id="FungiDB:CLCR_00151"/>
<dbReference type="eggNOG" id="ENOG502QVRM">
    <property type="taxonomic scope" value="Eukaryota"/>
</dbReference>
<dbReference type="EMBL" id="LGRB01000006">
    <property type="protein sequence ID" value="OCT54104.1"/>
    <property type="molecule type" value="Genomic_DNA"/>
</dbReference>
<feature type="region of interest" description="Disordered" evidence="1">
    <location>
        <begin position="279"/>
        <end position="353"/>
    </location>
</feature>
<feature type="domain" description="C2H2-type" evidence="2">
    <location>
        <begin position="946"/>
        <end position="969"/>
    </location>
</feature>
<feature type="compositionally biased region" description="Polar residues" evidence="1">
    <location>
        <begin position="30"/>
        <end position="63"/>
    </location>
</feature>
<feature type="region of interest" description="Disordered" evidence="1">
    <location>
        <begin position="663"/>
        <end position="711"/>
    </location>
</feature>
<dbReference type="OrthoDB" id="5315052at2759"/>
<feature type="region of interest" description="Disordered" evidence="1">
    <location>
        <begin position="1062"/>
        <end position="1116"/>
    </location>
</feature>
<evidence type="ECO:0000313" key="3">
    <source>
        <dbReference type="EMBL" id="OCT54104.1"/>
    </source>
</evidence>
<dbReference type="Proteomes" id="UP000094526">
    <property type="component" value="Unassembled WGS sequence"/>
</dbReference>
<dbReference type="InterPro" id="IPR013087">
    <property type="entry name" value="Znf_C2H2_type"/>
</dbReference>
<feature type="region of interest" description="Disordered" evidence="1">
    <location>
        <begin position="373"/>
        <end position="522"/>
    </location>
</feature>
<dbReference type="PANTHER" id="PTHR35391">
    <property type="entry name" value="C2H2-TYPE DOMAIN-CONTAINING PROTEIN-RELATED"/>
    <property type="match status" value="1"/>
</dbReference>
<proteinExistence type="predicted"/>
<dbReference type="PANTHER" id="PTHR35391:SF3">
    <property type="entry name" value="FINGER DOMAIN PROTEIN, PUTATIVE (AFU_ORTHOLOGUE AFUA_8G04300)-RELATED"/>
    <property type="match status" value="1"/>
</dbReference>
<keyword evidence="4" id="KW-1185">Reference proteome</keyword>
<dbReference type="SMART" id="SM00355">
    <property type="entry name" value="ZnF_C2H2"/>
    <property type="match status" value="3"/>
</dbReference>
<evidence type="ECO:0000313" key="4">
    <source>
        <dbReference type="Proteomes" id="UP000094526"/>
    </source>
</evidence>
<feature type="compositionally biased region" description="Polar residues" evidence="1">
    <location>
        <begin position="228"/>
        <end position="243"/>
    </location>
</feature>
<feature type="region of interest" description="Disordered" evidence="1">
    <location>
        <begin position="567"/>
        <end position="635"/>
    </location>
</feature>
<protein>
    <submittedName>
        <fullName evidence="3">Putative C2H2 finger domain protein</fullName>
    </submittedName>
</protein>
<evidence type="ECO:0000256" key="1">
    <source>
        <dbReference type="SAM" id="MobiDB-lite"/>
    </source>
</evidence>
<comment type="caution">
    <text evidence="3">The sequence shown here is derived from an EMBL/GenBank/DDBJ whole genome shotgun (WGS) entry which is preliminary data.</text>
</comment>
<dbReference type="PROSITE" id="PS00028">
    <property type="entry name" value="ZINC_FINGER_C2H2_1"/>
    <property type="match status" value="1"/>
</dbReference>
<dbReference type="Pfam" id="PF26082">
    <property type="entry name" value="zf-C2H2_AcuF"/>
    <property type="match status" value="1"/>
</dbReference>
<feature type="compositionally biased region" description="Acidic residues" evidence="1">
    <location>
        <begin position="431"/>
        <end position="442"/>
    </location>
</feature>
<sequence length="1287" mass="141637">MSHSYPGPHVAPRPAQQSPTLRSRYDPLLQPSSQHPSTLKPSMSRTLPYNARITSNPSQATQQTEDEPDFWLGNPRYNTPAVASPGSMHPTADVYGVDENTSHHDSSFDDFLTTEASSENPLSEHTTPQELIWEQQFISRDSLQPHIVNSYGSHEFDVAQATTASSELQRIFQHSEETLPKFISGQELLSSKSSMAGSPRSQPAHSHTVRLEEPGAMDLLSAHHKRTVSQNLKVDTTPNQTPSPGHKVGAWQQASNMRAPSPVVTVSDYETSYLQSATTVTHIPTSAKRSRRSDSSSDDGDEDGPGAPASRNVDGITSYLMPPDASGADILRTGSSPRVGVEPHSRDDEVVDSFKDIEDKRQLEERNDHVEEWLATSDAGSEAGDQGPPNTSRRPPQASRRRAHTVDTHTDALGPVYSDAHLPGPGALVDVETDDEYFDDSEIEVHTELVVQDYHESGSPQISPRALDSREDPDETPFPALELDAQPDPEEPHPSQFIRRGPWQDPDSGPIVTTRHQPNTSNAAAYKFNQEAAKWETSSRAATWGTRRRLSESEVNSIVDGSQVRHLSLSKRGRERTSSILSKARGIFPRRSSSNIKEEPSADTKEPVVPGHAHRSSVGSIKPAQRVPSWGKPKSPSISTGGAFLAMTGQLAAVGRGNSVAQEVDAAKSSRPLQALKKQRSKSDVGKNAKSPGGLADLLTRHGGPPVPTLASPMHEREPILAAQVIDNEEAPADEDEDETDEFAMKMDLAVRAENILPTIEGFRDHARKLNPRLAPYLLDRVAQEQIRRYKKLVETKIRHTRSVQVAKKCSSGKFCFDLGGEARLLAPRVSSKDPDTTMTQFQVSNPADEEVDEAGFTDGIVTPALFPSGIPLPPVQRLPAEFECNICFKVKKFQKPSDWTKHVHEDIQPFSCTFPNCSESKSFKRKADWVRHENERHRHLEWWKCSVQECNHICYRKDNFVQHLVREHKMTEPKMKRGSGSSKMKPVNNGFAEDSEVWRLVENCRFETDKKPHDEPCPFCGNICSTFKKLAVHMGKHMEQIAMPVLQLVNMREVSPDTIISPIEQPHVGPSSFATNPGSGHTADRSNLSPYPTSATSAYQPSSAGQSPSSMHGRLHNGDYYFDQPYYSPHAMTPATQGPMMGNGFGGTANYIHQSPPFMPSPQTIPQHDHNLSLQGTMVTPRSQPTTQGYESSFYKAGGGVYSKAPIPQTYPSAHAHSHSMPMYSLGHYGQSTILSHAHGANSGPMNADVQTGLGLQTPVNQHQQQQCMYDAQGSGGLTEAKMHFA</sequence>
<accession>A0A1C1CZX5</accession>
<feature type="compositionally biased region" description="Basic and acidic residues" evidence="1">
    <location>
        <begin position="341"/>
        <end position="353"/>
    </location>
</feature>
<dbReference type="AlphaFoldDB" id="A0A1C1CZX5"/>
<evidence type="ECO:0000259" key="2">
    <source>
        <dbReference type="PROSITE" id="PS00028"/>
    </source>
</evidence>
<gene>
    <name evidence="3" type="ORF">CLCR_00151</name>
</gene>